<dbReference type="STRING" id="988801.SAMN05216522_10224"/>
<dbReference type="Proteomes" id="UP000242515">
    <property type="component" value="Unassembled WGS sequence"/>
</dbReference>
<evidence type="ECO:0000313" key="1">
    <source>
        <dbReference type="EMBL" id="SEQ27963.1"/>
    </source>
</evidence>
<reference evidence="2" key="1">
    <citation type="submission" date="2016-10" db="EMBL/GenBank/DDBJ databases">
        <authorList>
            <person name="Varghese N."/>
            <person name="Submissions S."/>
        </authorList>
    </citation>
    <scope>NUCLEOTIDE SEQUENCE [LARGE SCALE GENOMIC DNA]</scope>
    <source>
        <strain evidence="2">8N4</strain>
    </source>
</reference>
<sequence length="80" mass="9006">MLDQEVALHLDAIKKQIKANQIAVQLLVSQMLKIIETKPNCENIINEITDSLEEIKSQAWFGKEGIDAAISLTKIPVKYK</sequence>
<name>A0A1H9ERZ1_9GAMM</name>
<evidence type="ECO:0000313" key="2">
    <source>
        <dbReference type="Proteomes" id="UP000242515"/>
    </source>
</evidence>
<keyword evidence="2" id="KW-1185">Reference proteome</keyword>
<dbReference type="RefSeq" id="WP_092672542.1">
    <property type="nucleotide sequence ID" value="NZ_FOGC01000002.1"/>
</dbReference>
<organism evidence="1 2">
    <name type="scientific">Rosenbergiella nectarea</name>
    <dbReference type="NCBI Taxonomy" id="988801"/>
    <lineage>
        <taxon>Bacteria</taxon>
        <taxon>Pseudomonadati</taxon>
        <taxon>Pseudomonadota</taxon>
        <taxon>Gammaproteobacteria</taxon>
        <taxon>Enterobacterales</taxon>
        <taxon>Erwiniaceae</taxon>
        <taxon>Rosenbergiella</taxon>
    </lineage>
</organism>
<gene>
    <name evidence="1" type="ORF">SAMN05216522_10224</name>
</gene>
<proteinExistence type="predicted"/>
<dbReference type="EMBL" id="FOGC01000002">
    <property type="protein sequence ID" value="SEQ27963.1"/>
    <property type="molecule type" value="Genomic_DNA"/>
</dbReference>
<accession>A0A1H9ERZ1</accession>
<dbReference type="AlphaFoldDB" id="A0A1H9ERZ1"/>
<protein>
    <submittedName>
        <fullName evidence="1">Uncharacterized protein</fullName>
    </submittedName>
</protein>